<dbReference type="InParanoid" id="A0CDH2"/>
<protein>
    <submittedName>
        <fullName evidence="1">Uncharacterized protein</fullName>
    </submittedName>
</protein>
<proteinExistence type="predicted"/>
<accession>A0CDH2</accession>
<sequence>MIENRLIFYDELKEPDHPLSEKPISELNLPEIILLTENISCYGKFFSVVFQRKLLAGIVDKVKQRRFGQKGTIQRLCCCSQYIRLKLLERIAERHEVGLIENGVKLRYATSGEFLQIF</sequence>
<evidence type="ECO:0000313" key="1">
    <source>
        <dbReference type="EMBL" id="CAK68839.1"/>
    </source>
</evidence>
<dbReference type="KEGG" id="ptm:GSPATT00007050001"/>
<evidence type="ECO:0000313" key="2">
    <source>
        <dbReference type="Proteomes" id="UP000000600"/>
    </source>
</evidence>
<organism evidence="1 2">
    <name type="scientific">Paramecium tetraurelia</name>
    <dbReference type="NCBI Taxonomy" id="5888"/>
    <lineage>
        <taxon>Eukaryota</taxon>
        <taxon>Sar</taxon>
        <taxon>Alveolata</taxon>
        <taxon>Ciliophora</taxon>
        <taxon>Intramacronucleata</taxon>
        <taxon>Oligohymenophorea</taxon>
        <taxon>Peniculida</taxon>
        <taxon>Parameciidae</taxon>
        <taxon>Paramecium</taxon>
    </lineage>
</organism>
<dbReference type="EMBL" id="CT868063">
    <property type="protein sequence ID" value="CAK68839.1"/>
    <property type="molecule type" value="Genomic_DNA"/>
</dbReference>
<gene>
    <name evidence="1" type="ORF">GSPATT00007050001</name>
</gene>
<reference evidence="1 2" key="1">
    <citation type="journal article" date="2006" name="Nature">
        <title>Global trends of whole-genome duplications revealed by the ciliate Paramecium tetraurelia.</title>
        <authorList>
            <consortium name="Genoscope"/>
            <person name="Aury J.-M."/>
            <person name="Jaillon O."/>
            <person name="Duret L."/>
            <person name="Noel B."/>
            <person name="Jubin C."/>
            <person name="Porcel B.M."/>
            <person name="Segurens B."/>
            <person name="Daubin V."/>
            <person name="Anthouard V."/>
            <person name="Aiach N."/>
            <person name="Arnaiz O."/>
            <person name="Billaut A."/>
            <person name="Beisson J."/>
            <person name="Blanc I."/>
            <person name="Bouhouche K."/>
            <person name="Camara F."/>
            <person name="Duharcourt S."/>
            <person name="Guigo R."/>
            <person name="Gogendeau D."/>
            <person name="Katinka M."/>
            <person name="Keller A.-M."/>
            <person name="Kissmehl R."/>
            <person name="Klotz C."/>
            <person name="Koll F."/>
            <person name="Le Moue A."/>
            <person name="Lepere C."/>
            <person name="Malinsky S."/>
            <person name="Nowacki M."/>
            <person name="Nowak J.K."/>
            <person name="Plattner H."/>
            <person name="Poulain J."/>
            <person name="Ruiz F."/>
            <person name="Serrano V."/>
            <person name="Zagulski M."/>
            <person name="Dessen P."/>
            <person name="Betermier M."/>
            <person name="Weissenbach J."/>
            <person name="Scarpelli C."/>
            <person name="Schachter V."/>
            <person name="Sperling L."/>
            <person name="Meyer E."/>
            <person name="Cohen J."/>
            <person name="Wincker P."/>
        </authorList>
    </citation>
    <scope>NUCLEOTIDE SEQUENCE [LARGE SCALE GENOMIC DNA]</scope>
    <source>
        <strain evidence="1 2">Stock d4-2</strain>
    </source>
</reference>
<name>A0CDH2_PARTE</name>
<dbReference type="GeneID" id="5022021"/>
<keyword evidence="2" id="KW-1185">Reference proteome</keyword>
<dbReference type="HOGENOM" id="CLU_2077625_0_0_1"/>
<dbReference type="RefSeq" id="XP_001436236.1">
    <property type="nucleotide sequence ID" value="XM_001436199.1"/>
</dbReference>
<dbReference type="AlphaFoldDB" id="A0CDH2"/>
<dbReference type="Proteomes" id="UP000000600">
    <property type="component" value="Unassembled WGS sequence"/>
</dbReference>